<dbReference type="EMBL" id="JAHZST010000009">
    <property type="protein sequence ID" value="MBW8184751.1"/>
    <property type="molecule type" value="Genomic_DNA"/>
</dbReference>
<accession>A0ABS7E4Y9</accession>
<evidence type="ECO:0000313" key="2">
    <source>
        <dbReference type="Proteomes" id="UP001195963"/>
    </source>
</evidence>
<sequence length="99" mass="10759">MLSACNLANHGTFTTQTFKSSDEPLVHLGLVSGESCQTSVLYFIPYENSASTHFAIDDAKGKIEGTVILTDIAIDDEYRFELGYSVQCIKVTATAYGVK</sequence>
<evidence type="ECO:0000313" key="1">
    <source>
        <dbReference type="EMBL" id="MBW8184751.1"/>
    </source>
</evidence>
<name>A0ABS7E4Y9_9GAMM</name>
<proteinExistence type="predicted"/>
<protein>
    <recommendedName>
        <fullName evidence="3">Lipoprotein</fullName>
    </recommendedName>
</protein>
<dbReference type="Proteomes" id="UP001195963">
    <property type="component" value="Unassembled WGS sequence"/>
</dbReference>
<comment type="caution">
    <text evidence="1">The sequence shown here is derived from an EMBL/GenBank/DDBJ whole genome shotgun (WGS) entry which is preliminary data.</text>
</comment>
<keyword evidence="2" id="KW-1185">Reference proteome</keyword>
<gene>
    <name evidence="1" type="ORF">K0625_13835</name>
</gene>
<evidence type="ECO:0008006" key="3">
    <source>
        <dbReference type="Google" id="ProtNLM"/>
    </source>
</evidence>
<reference evidence="1 2" key="1">
    <citation type="submission" date="2021-07" db="EMBL/GenBank/DDBJ databases">
        <title>Shewanella sp. nov, isolated from SCS.</title>
        <authorList>
            <person name="Cao W.R."/>
        </authorList>
    </citation>
    <scope>NUCLEOTIDE SEQUENCE [LARGE SCALE GENOMIC DNA]</scope>
    <source>
        <strain evidence="1 2">NR704-98</strain>
    </source>
</reference>
<organism evidence="1 2">
    <name type="scientific">Shewanella nanhaiensis</name>
    <dbReference type="NCBI Taxonomy" id="2864872"/>
    <lineage>
        <taxon>Bacteria</taxon>
        <taxon>Pseudomonadati</taxon>
        <taxon>Pseudomonadota</taxon>
        <taxon>Gammaproteobacteria</taxon>
        <taxon>Alteromonadales</taxon>
        <taxon>Shewanellaceae</taxon>
        <taxon>Shewanella</taxon>
    </lineage>
</organism>